<keyword evidence="13" id="KW-0830">Ubiquinone</keyword>
<comment type="subcellular location">
    <subcellularLocation>
        <location evidence="2">Mitochondrion inner membrane</location>
        <topology evidence="2">Multi-pass membrane protein</topology>
    </subcellularLocation>
</comment>
<feature type="transmembrane region" description="Helical" evidence="20">
    <location>
        <begin position="130"/>
        <end position="154"/>
    </location>
</feature>
<evidence type="ECO:0000256" key="2">
    <source>
        <dbReference type="ARBA" id="ARBA00004448"/>
    </source>
</evidence>
<evidence type="ECO:0000256" key="19">
    <source>
        <dbReference type="ARBA" id="ARBA00032818"/>
    </source>
</evidence>
<feature type="transmembrane region" description="Helical" evidence="20">
    <location>
        <begin position="193"/>
        <end position="212"/>
    </location>
</feature>
<keyword evidence="8" id="KW-0479">Metal-binding</keyword>
<evidence type="ECO:0000256" key="7">
    <source>
        <dbReference type="ARBA" id="ARBA00022692"/>
    </source>
</evidence>
<comment type="function">
    <text evidence="1">Component of the ubiquinol-cytochrome c reductase complex (complex III or cytochrome b-c1 complex) that is part of the mitochondrial respiratory chain. The b-c1 complex mediates electron transfer from ubiquinol to cytochrome c. Contributes to the generation of a proton gradient across the mitochondrial membrane that is then used for ATP synthesis.</text>
</comment>
<keyword evidence="15 20" id="KW-0472">Membrane</keyword>
<feature type="transmembrane region" description="Helical" evidence="20">
    <location>
        <begin position="20"/>
        <end position="45"/>
    </location>
</feature>
<dbReference type="InterPro" id="IPR027387">
    <property type="entry name" value="Cytb/b6-like_sf"/>
</dbReference>
<keyword evidence="10" id="KW-0249">Electron transport</keyword>
<evidence type="ECO:0000256" key="14">
    <source>
        <dbReference type="ARBA" id="ARBA00023128"/>
    </source>
</evidence>
<keyword evidence="4" id="KW-0813">Transport</keyword>
<evidence type="ECO:0000256" key="10">
    <source>
        <dbReference type="ARBA" id="ARBA00022982"/>
    </source>
</evidence>
<dbReference type="AlphaFoldDB" id="A0A0U2KUC3"/>
<gene>
    <name evidence="22" type="primary">cytb</name>
</gene>
<keyword evidence="11 20" id="KW-1133">Transmembrane helix</keyword>
<evidence type="ECO:0000256" key="5">
    <source>
        <dbReference type="ARBA" id="ARBA00022617"/>
    </source>
</evidence>
<keyword evidence="7 20" id="KW-0812">Transmembrane</keyword>
<keyword evidence="5" id="KW-0349">Heme</keyword>
<accession>A0A0U2KUC3</accession>
<evidence type="ECO:0000256" key="4">
    <source>
        <dbReference type="ARBA" id="ARBA00022448"/>
    </source>
</evidence>
<evidence type="ECO:0000313" key="22">
    <source>
        <dbReference type="EMBL" id="ALT55331.1"/>
    </source>
</evidence>
<proteinExistence type="predicted"/>
<evidence type="ECO:0000256" key="17">
    <source>
        <dbReference type="ARBA" id="ARBA00031681"/>
    </source>
</evidence>
<feature type="transmembrane region" description="Helical" evidence="20">
    <location>
        <begin position="166"/>
        <end position="186"/>
    </location>
</feature>
<geneLocation type="mitochondrion" evidence="22"/>
<dbReference type="SUPFAM" id="SSF81342">
    <property type="entry name" value="Transmembrane di-heme cytochromes"/>
    <property type="match status" value="1"/>
</dbReference>
<keyword evidence="14 22" id="KW-0496">Mitochondrion</keyword>
<dbReference type="PANTHER" id="PTHR19271:SF16">
    <property type="entry name" value="CYTOCHROME B"/>
    <property type="match status" value="1"/>
</dbReference>
<dbReference type="GO" id="GO:0005743">
    <property type="term" value="C:mitochondrial inner membrane"/>
    <property type="evidence" value="ECO:0007669"/>
    <property type="project" value="UniProtKB-SubCell"/>
</dbReference>
<feature type="transmembrane region" description="Helical" evidence="20">
    <location>
        <begin position="218"/>
        <end position="239"/>
    </location>
</feature>
<evidence type="ECO:0000256" key="6">
    <source>
        <dbReference type="ARBA" id="ARBA00022660"/>
    </source>
</evidence>
<feature type="transmembrane region" description="Helical" evidence="20">
    <location>
        <begin position="99"/>
        <end position="123"/>
    </location>
</feature>
<evidence type="ECO:0000256" key="12">
    <source>
        <dbReference type="ARBA" id="ARBA00023004"/>
    </source>
</evidence>
<organism evidence="22">
    <name type="scientific">Syphacia obvelata</name>
    <name type="common">Murine pinworm</name>
    <dbReference type="NCBI Taxonomy" id="412127"/>
    <lineage>
        <taxon>Eukaryota</taxon>
        <taxon>Metazoa</taxon>
        <taxon>Ecdysozoa</taxon>
        <taxon>Nematoda</taxon>
        <taxon>Chromadorea</taxon>
        <taxon>Rhabditida</taxon>
        <taxon>Spirurina</taxon>
        <taxon>Oxyuridomorpha</taxon>
        <taxon>Oxyuroidea</taxon>
        <taxon>Oxyuridae</taxon>
        <taxon>Syphacia</taxon>
    </lineage>
</organism>
<dbReference type="EMBL" id="KT900946">
    <property type="protein sequence ID" value="ALT55331.1"/>
    <property type="molecule type" value="Genomic_DNA"/>
</dbReference>
<dbReference type="GO" id="GO:0016491">
    <property type="term" value="F:oxidoreductase activity"/>
    <property type="evidence" value="ECO:0007669"/>
    <property type="project" value="InterPro"/>
</dbReference>
<evidence type="ECO:0000256" key="1">
    <source>
        <dbReference type="ARBA" id="ARBA00002566"/>
    </source>
</evidence>
<dbReference type="PROSITE" id="PS51002">
    <property type="entry name" value="CYTB_NTER"/>
    <property type="match status" value="1"/>
</dbReference>
<dbReference type="GO" id="GO:0006122">
    <property type="term" value="P:mitochondrial electron transport, ubiquinol to cytochrome c"/>
    <property type="evidence" value="ECO:0007669"/>
    <property type="project" value="TreeGrafter"/>
</dbReference>
<dbReference type="Pfam" id="PF00033">
    <property type="entry name" value="Cytochrome_B"/>
    <property type="match status" value="1"/>
</dbReference>
<evidence type="ECO:0000256" key="3">
    <source>
        <dbReference type="ARBA" id="ARBA00013531"/>
    </source>
</evidence>
<feature type="transmembrane region" description="Helical" evidence="20">
    <location>
        <begin position="66"/>
        <end position="87"/>
    </location>
</feature>
<protein>
    <recommendedName>
        <fullName evidence="3">Cytochrome b</fullName>
    </recommendedName>
    <alternativeName>
        <fullName evidence="17">Complex III subunit 3</fullName>
    </alternativeName>
    <alternativeName>
        <fullName evidence="18">Complex III subunit III</fullName>
    </alternativeName>
    <alternativeName>
        <fullName evidence="16">Cytochrome b-c1 complex subunit 3</fullName>
    </alternativeName>
    <alternativeName>
        <fullName evidence="19">Ubiquinol-cytochrome-c reductase complex cytochrome b subunit</fullName>
    </alternativeName>
</protein>
<feature type="transmembrane region" description="Helical" evidence="20">
    <location>
        <begin position="246"/>
        <end position="272"/>
    </location>
</feature>
<feature type="domain" description="Cytochrome b/b6 N-terminal region profile" evidence="21">
    <location>
        <begin position="1"/>
        <end position="203"/>
    </location>
</feature>
<sequence length="360" mass="42845">MIKKFLEFVVYLPTSKTLSYWWNFGSILGMLFGVQLLTGVLLVFYYGTDMNFDSVQYIMYDVNWGWLMRVLHFNGASFFFVFMYFHVFKGFFYGSYRMVLVWMVGVVMMLVFMGVGFMGYVLVNAQMSYWAAVVITSLMTVIPWFGVNLVYFIWGGYSVVSLTIKFFFVLHFFALVLVILIMYPYCFCIMLEVVLYYFVLVIVMSFLFFLIIDWSICYVFYLLFFCVYLVVLCLLFWVMSKCLLSLMYYLVLFMLLLNGISCLCMLFCVLYLGNCLVFYLYFLVLFIWVFWYYMKGVSVNKFKFTGVVYVLVFVLTWLGANAPEMPFLVLSPEFYCVLFFYCYCKGYDYNVIWGCFYMRV</sequence>
<dbReference type="InterPro" id="IPR005797">
    <property type="entry name" value="Cyt_b/b6_N"/>
</dbReference>
<reference evidence="22" key="1">
    <citation type="journal article" date="2016" name="Gene">
        <title>Comparative analyses of the complete mitochondrial genomes of two murine pinworms Aspiculuris tetraptera and Syphacia obvelata.</title>
        <authorList>
            <person name="Wang C.-R."/>
            <person name="Lou Y."/>
            <person name="Gao J.-F."/>
            <person name="Qiu J.-H."/>
            <person name="Zhang Y."/>
            <person name="Gao Y."/>
            <person name="Chang Q.-C."/>
        </authorList>
    </citation>
    <scope>NUCLEOTIDE SEQUENCE</scope>
</reference>
<feature type="transmembrane region" description="Helical" evidence="20">
    <location>
        <begin position="278"/>
        <end position="294"/>
    </location>
</feature>
<evidence type="ECO:0000256" key="15">
    <source>
        <dbReference type="ARBA" id="ARBA00023136"/>
    </source>
</evidence>
<keyword evidence="6" id="KW-0679">Respiratory chain</keyword>
<dbReference type="Gene3D" id="1.20.810.10">
    <property type="entry name" value="Cytochrome Bc1 Complex, Chain C"/>
    <property type="match status" value="1"/>
</dbReference>
<evidence type="ECO:0000256" key="8">
    <source>
        <dbReference type="ARBA" id="ARBA00022723"/>
    </source>
</evidence>
<evidence type="ECO:0000256" key="18">
    <source>
        <dbReference type="ARBA" id="ARBA00032600"/>
    </source>
</evidence>
<dbReference type="PANTHER" id="PTHR19271">
    <property type="entry name" value="CYTOCHROME B"/>
    <property type="match status" value="1"/>
</dbReference>
<keyword evidence="12" id="KW-0408">Iron</keyword>
<dbReference type="GO" id="GO:0046872">
    <property type="term" value="F:metal ion binding"/>
    <property type="evidence" value="ECO:0007669"/>
    <property type="project" value="UniProtKB-KW"/>
</dbReference>
<dbReference type="GO" id="GO:0008121">
    <property type="term" value="F:quinol-cytochrome-c reductase activity"/>
    <property type="evidence" value="ECO:0007669"/>
    <property type="project" value="TreeGrafter"/>
</dbReference>
<name>A0A0U2KUC3_SYPOB</name>
<evidence type="ECO:0000256" key="11">
    <source>
        <dbReference type="ARBA" id="ARBA00022989"/>
    </source>
</evidence>
<evidence type="ECO:0000256" key="20">
    <source>
        <dbReference type="SAM" id="Phobius"/>
    </source>
</evidence>
<evidence type="ECO:0000256" key="9">
    <source>
        <dbReference type="ARBA" id="ARBA00022792"/>
    </source>
</evidence>
<keyword evidence="9" id="KW-0999">Mitochondrion inner membrane</keyword>
<dbReference type="InterPro" id="IPR016174">
    <property type="entry name" value="Di-haem_cyt_TM"/>
</dbReference>
<evidence type="ECO:0000256" key="13">
    <source>
        <dbReference type="ARBA" id="ARBA00023075"/>
    </source>
</evidence>
<evidence type="ECO:0000259" key="21">
    <source>
        <dbReference type="PROSITE" id="PS51002"/>
    </source>
</evidence>
<evidence type="ECO:0000256" key="16">
    <source>
        <dbReference type="ARBA" id="ARBA00029812"/>
    </source>
</evidence>
<feature type="transmembrane region" description="Helical" evidence="20">
    <location>
        <begin position="301"/>
        <end position="320"/>
    </location>
</feature>